<dbReference type="EnsemblMetazoa" id="SMAR014784-RA">
    <property type="protein sequence ID" value="SMAR014784-PA"/>
    <property type="gene ID" value="SMAR014784"/>
</dbReference>
<dbReference type="InterPro" id="IPR037962">
    <property type="entry name" value="Neuralized"/>
</dbReference>
<dbReference type="FunFam" id="2.60.120.920:FF:000074">
    <property type="entry name" value="Neuralized protein 2"/>
    <property type="match status" value="1"/>
</dbReference>
<reference evidence="4" key="2">
    <citation type="submission" date="2015-02" db="UniProtKB">
        <authorList>
            <consortium name="EnsemblMetazoa"/>
        </authorList>
    </citation>
    <scope>IDENTIFICATION</scope>
</reference>
<dbReference type="CDD" id="cd03717">
    <property type="entry name" value="SOCS_SOCS_like"/>
    <property type="match status" value="1"/>
</dbReference>
<dbReference type="Gene3D" id="1.10.750.20">
    <property type="entry name" value="SOCS box"/>
    <property type="match status" value="1"/>
</dbReference>
<reference evidence="5" key="1">
    <citation type="submission" date="2011-05" db="EMBL/GenBank/DDBJ databases">
        <authorList>
            <person name="Richards S.R."/>
            <person name="Qu J."/>
            <person name="Jiang H."/>
            <person name="Jhangiani S.N."/>
            <person name="Agravi P."/>
            <person name="Goodspeed R."/>
            <person name="Gross S."/>
            <person name="Mandapat C."/>
            <person name="Jackson L."/>
            <person name="Mathew T."/>
            <person name="Pu L."/>
            <person name="Thornton R."/>
            <person name="Saada N."/>
            <person name="Wilczek-Boney K.B."/>
            <person name="Lee S."/>
            <person name="Kovar C."/>
            <person name="Wu Y."/>
            <person name="Scherer S.E."/>
            <person name="Worley K.C."/>
            <person name="Muzny D.M."/>
            <person name="Gibbs R."/>
        </authorList>
    </citation>
    <scope>NUCLEOTIDE SEQUENCE</scope>
    <source>
        <strain evidence="5">Brora</strain>
    </source>
</reference>
<dbReference type="PhylomeDB" id="T1JLQ4"/>
<accession>T1JLQ4</accession>
<feature type="region of interest" description="Disordered" evidence="1">
    <location>
        <begin position="121"/>
        <end position="144"/>
    </location>
</feature>
<protein>
    <recommendedName>
        <fullName evidence="6">Neuralized-like protein 2</fullName>
    </recommendedName>
</protein>
<dbReference type="InterPro" id="IPR036036">
    <property type="entry name" value="SOCS_box-like_dom_sf"/>
</dbReference>
<organism evidence="4 5">
    <name type="scientific">Strigamia maritima</name>
    <name type="common">European centipede</name>
    <name type="synonym">Geophilus maritimus</name>
    <dbReference type="NCBI Taxonomy" id="126957"/>
    <lineage>
        <taxon>Eukaryota</taxon>
        <taxon>Metazoa</taxon>
        <taxon>Ecdysozoa</taxon>
        <taxon>Arthropoda</taxon>
        <taxon>Myriapoda</taxon>
        <taxon>Chilopoda</taxon>
        <taxon>Pleurostigmophora</taxon>
        <taxon>Geophilomorpha</taxon>
        <taxon>Linotaeniidae</taxon>
        <taxon>Strigamia</taxon>
    </lineage>
</organism>
<dbReference type="HOGENOM" id="CLU_091737_1_0_1"/>
<dbReference type="InterPro" id="IPR043136">
    <property type="entry name" value="B30.2/SPRY_sf"/>
</dbReference>
<dbReference type="Pfam" id="PF07177">
    <property type="entry name" value="Neuralized"/>
    <property type="match status" value="1"/>
</dbReference>
<dbReference type="STRING" id="126957.T1JLQ4"/>
<dbReference type="EMBL" id="JH430221">
    <property type="status" value="NOT_ANNOTATED_CDS"/>
    <property type="molecule type" value="Genomic_DNA"/>
</dbReference>
<dbReference type="InterPro" id="IPR006573">
    <property type="entry name" value="NHR_dom"/>
</dbReference>
<evidence type="ECO:0000259" key="2">
    <source>
        <dbReference type="PROSITE" id="PS50225"/>
    </source>
</evidence>
<evidence type="ECO:0000313" key="4">
    <source>
        <dbReference type="EnsemblMetazoa" id="SMAR014784-PA"/>
    </source>
</evidence>
<dbReference type="PANTHER" id="PTHR12429:SF8">
    <property type="entry name" value="NEURALIZED-LIKE PROTEIN 2"/>
    <property type="match status" value="1"/>
</dbReference>
<sequence>MSPTRFHSYHSENILLCDDNMVACRKSSFANAIAFSENPLLPGEIFLLEIEKNERGWSGHMRLGLTQLDPRTSFPLPQYALPDLANMGHSWIFAVTKSHNKVNNQDHSDSETINEETHDLRLNHSGSGSSNRNNGNSSTSHNSPWSILGIGEQVYTSRGVIQRNVLRPLPNVRNNKFLLGLEDNLMLSRSLFGKVPRRHNLKSDFTSNMVNILPTDVGSRIGVMYVNSGEFAEMHFIINGEDQGACAMDIPFKNAPIFAVVDVYGTTKQIRIVQLYGVASLQSACRDAILQYITKTAVSSLPLPTKLKEYLMY</sequence>
<dbReference type="CDD" id="cd12887">
    <property type="entry name" value="SPRY_NHR_like"/>
    <property type="match status" value="1"/>
</dbReference>
<dbReference type="GO" id="GO:0061630">
    <property type="term" value="F:ubiquitin protein ligase activity"/>
    <property type="evidence" value="ECO:0007669"/>
    <property type="project" value="TreeGrafter"/>
</dbReference>
<feature type="domain" description="SOCS box" evidence="2">
    <location>
        <begin position="278"/>
        <end position="313"/>
    </location>
</feature>
<dbReference type="GO" id="GO:0035556">
    <property type="term" value="P:intracellular signal transduction"/>
    <property type="evidence" value="ECO:0007669"/>
    <property type="project" value="InterPro"/>
</dbReference>
<dbReference type="AlphaFoldDB" id="T1JLQ4"/>
<dbReference type="OMA" id="RIGIIYV"/>
<dbReference type="PANTHER" id="PTHR12429">
    <property type="entry name" value="NEURALIZED"/>
    <property type="match status" value="1"/>
</dbReference>
<dbReference type="Gene3D" id="2.60.120.920">
    <property type="match status" value="1"/>
</dbReference>
<dbReference type="SMART" id="SM00588">
    <property type="entry name" value="NEUZ"/>
    <property type="match status" value="1"/>
</dbReference>
<feature type="compositionally biased region" description="Low complexity" evidence="1">
    <location>
        <begin position="123"/>
        <end position="143"/>
    </location>
</feature>
<proteinExistence type="predicted"/>
<evidence type="ECO:0000259" key="3">
    <source>
        <dbReference type="PROSITE" id="PS51065"/>
    </source>
</evidence>
<dbReference type="eggNOG" id="KOG4625">
    <property type="taxonomic scope" value="Eukaryota"/>
</dbReference>
<dbReference type="InterPro" id="IPR001496">
    <property type="entry name" value="SOCS_box"/>
</dbReference>
<evidence type="ECO:0008006" key="6">
    <source>
        <dbReference type="Google" id="ProtNLM"/>
    </source>
</evidence>
<dbReference type="Pfam" id="PF07525">
    <property type="entry name" value="SOCS_box"/>
    <property type="match status" value="1"/>
</dbReference>
<dbReference type="Proteomes" id="UP000014500">
    <property type="component" value="Unassembled WGS sequence"/>
</dbReference>
<feature type="domain" description="NHR" evidence="3">
    <location>
        <begin position="3"/>
        <end position="172"/>
    </location>
</feature>
<dbReference type="SUPFAM" id="SSF158235">
    <property type="entry name" value="SOCS box-like"/>
    <property type="match status" value="1"/>
</dbReference>
<dbReference type="PROSITE" id="PS51065">
    <property type="entry name" value="NHR"/>
    <property type="match status" value="1"/>
</dbReference>
<evidence type="ECO:0000256" key="1">
    <source>
        <dbReference type="SAM" id="MobiDB-lite"/>
    </source>
</evidence>
<evidence type="ECO:0000313" key="5">
    <source>
        <dbReference type="Proteomes" id="UP000014500"/>
    </source>
</evidence>
<dbReference type="PROSITE" id="PS50225">
    <property type="entry name" value="SOCS"/>
    <property type="match status" value="1"/>
</dbReference>
<name>T1JLQ4_STRMM</name>
<keyword evidence="5" id="KW-1185">Reference proteome</keyword>